<dbReference type="InterPro" id="IPR036264">
    <property type="entry name" value="Bact_exopeptidase_dim_dom"/>
</dbReference>
<dbReference type="SUPFAM" id="SSF53187">
    <property type="entry name" value="Zn-dependent exopeptidases"/>
    <property type="match status" value="1"/>
</dbReference>
<dbReference type="Pfam" id="PF01546">
    <property type="entry name" value="Peptidase_M20"/>
    <property type="match status" value="1"/>
</dbReference>
<dbReference type="InterPro" id="IPR011650">
    <property type="entry name" value="Peptidase_M20_dimer"/>
</dbReference>
<keyword evidence="3" id="KW-1185">Reference proteome</keyword>
<dbReference type="Gene3D" id="3.40.630.10">
    <property type="entry name" value="Zn peptidases"/>
    <property type="match status" value="1"/>
</dbReference>
<dbReference type="InterPro" id="IPR017439">
    <property type="entry name" value="Amidohydrolase"/>
</dbReference>
<reference evidence="3" key="2">
    <citation type="submission" date="2016-01" db="EMBL/GenBank/DDBJ databases">
        <title>Complete genome sequence of Agromyces aureus AR33T and comparison with related organisms.</title>
        <authorList>
            <person name="Corretto E."/>
            <person name="Antonielli L."/>
            <person name="Sessitsch A."/>
            <person name="Brader G."/>
        </authorList>
    </citation>
    <scope>NUCLEOTIDE SEQUENCE [LARGE SCALE GENOMIC DNA]</scope>
    <source>
        <strain evidence="3">AR33</strain>
    </source>
</reference>
<dbReference type="NCBIfam" id="TIGR01891">
    <property type="entry name" value="amidohydrolases"/>
    <property type="match status" value="1"/>
</dbReference>
<evidence type="ECO:0000313" key="2">
    <source>
        <dbReference type="EMBL" id="ANJ28642.1"/>
    </source>
</evidence>
<dbReference type="GO" id="GO:0046657">
    <property type="term" value="P:folic acid catabolic process"/>
    <property type="evidence" value="ECO:0007669"/>
    <property type="project" value="TreeGrafter"/>
</dbReference>
<dbReference type="EMBL" id="CP013979">
    <property type="protein sequence ID" value="ANJ28642.1"/>
    <property type="molecule type" value="Genomic_DNA"/>
</dbReference>
<accession>A0A191WKA1</accession>
<dbReference type="Gene3D" id="3.30.70.360">
    <property type="match status" value="1"/>
</dbReference>
<dbReference type="GO" id="GO:0071713">
    <property type="term" value="F:para-aminobenzoyl-glutamate hydrolase activity"/>
    <property type="evidence" value="ECO:0007669"/>
    <property type="project" value="TreeGrafter"/>
</dbReference>
<dbReference type="FunFam" id="3.30.70.360:FF:000004">
    <property type="entry name" value="Peptidase M20 domain-containing protein 2"/>
    <property type="match status" value="1"/>
</dbReference>
<evidence type="ECO:0000259" key="1">
    <source>
        <dbReference type="Pfam" id="PF07687"/>
    </source>
</evidence>
<dbReference type="PANTHER" id="PTHR30575">
    <property type="entry name" value="PEPTIDASE M20"/>
    <property type="match status" value="1"/>
</dbReference>
<dbReference type="SUPFAM" id="SSF55031">
    <property type="entry name" value="Bacterial exopeptidase dimerisation domain"/>
    <property type="match status" value="1"/>
</dbReference>
<name>A0A191WKA1_9MICO</name>
<dbReference type="Proteomes" id="UP000078437">
    <property type="component" value="Chromosome"/>
</dbReference>
<dbReference type="STRING" id="453304.ATC03_02465"/>
<organism evidence="2 3">
    <name type="scientific">Agromyces aureus</name>
    <dbReference type="NCBI Taxonomy" id="453304"/>
    <lineage>
        <taxon>Bacteria</taxon>
        <taxon>Bacillati</taxon>
        <taxon>Actinomycetota</taxon>
        <taxon>Actinomycetes</taxon>
        <taxon>Micrococcales</taxon>
        <taxon>Microbacteriaceae</taxon>
        <taxon>Agromyces</taxon>
    </lineage>
</organism>
<feature type="domain" description="Peptidase M20 dimerisation" evidence="1">
    <location>
        <begin position="224"/>
        <end position="313"/>
    </location>
</feature>
<proteinExistence type="predicted"/>
<dbReference type="OrthoDB" id="9781032at2"/>
<reference evidence="2 3" key="1">
    <citation type="journal article" date="2016" name="Int. J. Syst. Evol. Microbiol.">
        <title>Agromyces aureus sp. nov., isolated from the rhizosphere of Salix caprea L. grown in a heavy-metal-contaminated soil.</title>
        <authorList>
            <person name="Corretto E."/>
            <person name="Antonielli L."/>
            <person name="Sessitsch A."/>
            <person name="Compant S."/>
            <person name="Gorfer M."/>
            <person name="Kuffner M."/>
            <person name="Brader G."/>
        </authorList>
    </citation>
    <scope>NUCLEOTIDE SEQUENCE [LARGE SCALE GENOMIC DNA]</scope>
    <source>
        <strain evidence="2 3">AR33</strain>
    </source>
</reference>
<dbReference type="PANTHER" id="PTHR30575:SF3">
    <property type="entry name" value="PEPTIDASE M20 DIMERISATION DOMAIN-CONTAINING PROTEIN"/>
    <property type="match status" value="1"/>
</dbReference>
<dbReference type="GO" id="GO:0016805">
    <property type="term" value="F:dipeptidase activity"/>
    <property type="evidence" value="ECO:0007669"/>
    <property type="project" value="TreeGrafter"/>
</dbReference>
<dbReference type="InterPro" id="IPR052030">
    <property type="entry name" value="Peptidase_M20/M20A_hydrolases"/>
</dbReference>
<dbReference type="AlphaFoldDB" id="A0A191WKA1"/>
<evidence type="ECO:0000313" key="3">
    <source>
        <dbReference type="Proteomes" id="UP000078437"/>
    </source>
</evidence>
<protein>
    <recommendedName>
        <fullName evidence="1">Peptidase M20 dimerisation domain-containing protein</fullName>
    </recommendedName>
</protein>
<dbReference type="InterPro" id="IPR002933">
    <property type="entry name" value="Peptidase_M20"/>
</dbReference>
<dbReference type="KEGG" id="agy:ATC03_02465"/>
<gene>
    <name evidence="2" type="ORF">ATC03_02465</name>
</gene>
<dbReference type="Pfam" id="PF07687">
    <property type="entry name" value="M20_dimer"/>
    <property type="match status" value="1"/>
</dbReference>
<dbReference type="GO" id="GO:0005737">
    <property type="term" value="C:cytoplasm"/>
    <property type="evidence" value="ECO:0007669"/>
    <property type="project" value="TreeGrafter"/>
</dbReference>
<sequence>MRIGARPTTPSTLHLDAVAREAERLAGAAPPISSPYVGAPPELRAALAAAVDGLAPTLGGLSAHLFALAEPGFAEVKSAAAIVETLEARGIRSELDVFGLPTAFVAELPAAPAAPDTDGAPTSPTVALLAEYDALPGVGHACGHNLIAAASVGAFLALAEARRQDPASVPGRVLLIGTPAEEGGNGKELLARAGAFDDIDIAVMAHPFGADLADPDFIGRRIVRIVYHGVAAHAAAAPFQGRNALDAAALNYQAVGLLRQHLPPGDRIHGVFVDGGARPNVVPERAELEYYVRSHEIPTLRELSARVDDIANGIALATGTGVEVTWDPQPFSLPIRHNGPLAERWALAQAERGRRVLRAADAPGAQAASTDFGNISQRLPGIHPVIAIAPPEIALHTREFAEYAGSPASIEAVTDAAYGLAATVADVLADADLLAAVLADADLLAAVRDDFAAAGGAVDVERTFAWAAQR</sequence>